<name>A0ABN9HRY7_9NEOB</name>
<gene>
    <name evidence="12" type="ORF">SPARVUS_LOCUS16677200</name>
</gene>
<dbReference type="SUPFAM" id="SSF57667">
    <property type="entry name" value="beta-beta-alpha zinc fingers"/>
    <property type="match status" value="3"/>
</dbReference>
<dbReference type="Gene3D" id="3.30.160.60">
    <property type="entry name" value="Classic Zinc Finger"/>
    <property type="match status" value="6"/>
</dbReference>
<evidence type="ECO:0000256" key="8">
    <source>
        <dbReference type="ARBA" id="ARBA00023242"/>
    </source>
</evidence>
<evidence type="ECO:0000313" key="12">
    <source>
        <dbReference type="EMBL" id="CAI9624568.1"/>
    </source>
</evidence>
<keyword evidence="3" id="KW-0677">Repeat</keyword>
<evidence type="ECO:0000313" key="13">
    <source>
        <dbReference type="Proteomes" id="UP001162483"/>
    </source>
</evidence>
<keyword evidence="5" id="KW-0862">Zinc</keyword>
<dbReference type="EMBL" id="CATNWA010021952">
    <property type="protein sequence ID" value="CAI9624568.1"/>
    <property type="molecule type" value="Genomic_DNA"/>
</dbReference>
<feature type="domain" description="C2H2-type" evidence="11">
    <location>
        <begin position="265"/>
        <end position="292"/>
    </location>
</feature>
<protein>
    <recommendedName>
        <fullName evidence="11">C2H2-type domain-containing protein</fullName>
    </recommendedName>
</protein>
<evidence type="ECO:0000256" key="1">
    <source>
        <dbReference type="ARBA" id="ARBA00004123"/>
    </source>
</evidence>
<keyword evidence="2" id="KW-0479">Metal-binding</keyword>
<evidence type="ECO:0000256" key="7">
    <source>
        <dbReference type="ARBA" id="ARBA00023163"/>
    </source>
</evidence>
<keyword evidence="4 9" id="KW-0863">Zinc-finger</keyword>
<feature type="compositionally biased region" description="Basic and acidic residues" evidence="10">
    <location>
        <begin position="155"/>
        <end position="166"/>
    </location>
</feature>
<dbReference type="InterPro" id="IPR036236">
    <property type="entry name" value="Znf_C2H2_sf"/>
</dbReference>
<dbReference type="Proteomes" id="UP001162483">
    <property type="component" value="Unassembled WGS sequence"/>
</dbReference>
<evidence type="ECO:0000256" key="2">
    <source>
        <dbReference type="ARBA" id="ARBA00022723"/>
    </source>
</evidence>
<evidence type="ECO:0000256" key="6">
    <source>
        <dbReference type="ARBA" id="ARBA00023015"/>
    </source>
</evidence>
<keyword evidence="7" id="KW-0804">Transcription</keyword>
<feature type="compositionally biased region" description="Basic and acidic residues" evidence="10">
    <location>
        <begin position="31"/>
        <end position="42"/>
    </location>
</feature>
<keyword evidence="6" id="KW-0805">Transcription regulation</keyword>
<evidence type="ECO:0000259" key="11">
    <source>
        <dbReference type="PROSITE" id="PS50157"/>
    </source>
</evidence>
<organism evidence="12 13">
    <name type="scientific">Staurois parvus</name>
    <dbReference type="NCBI Taxonomy" id="386267"/>
    <lineage>
        <taxon>Eukaryota</taxon>
        <taxon>Metazoa</taxon>
        <taxon>Chordata</taxon>
        <taxon>Craniata</taxon>
        <taxon>Vertebrata</taxon>
        <taxon>Euteleostomi</taxon>
        <taxon>Amphibia</taxon>
        <taxon>Batrachia</taxon>
        <taxon>Anura</taxon>
        <taxon>Neobatrachia</taxon>
        <taxon>Ranoidea</taxon>
        <taxon>Ranidae</taxon>
        <taxon>Staurois</taxon>
    </lineage>
</organism>
<feature type="non-terminal residue" evidence="12">
    <location>
        <position position="381"/>
    </location>
</feature>
<evidence type="ECO:0000256" key="9">
    <source>
        <dbReference type="PROSITE-ProRule" id="PRU00042"/>
    </source>
</evidence>
<dbReference type="InterPro" id="IPR050636">
    <property type="entry name" value="C2H2-ZF_domain-containing"/>
</dbReference>
<proteinExistence type="predicted"/>
<comment type="caution">
    <text evidence="12">The sequence shown here is derived from an EMBL/GenBank/DDBJ whole genome shotgun (WGS) entry which is preliminary data.</text>
</comment>
<reference evidence="12" key="1">
    <citation type="submission" date="2023-05" db="EMBL/GenBank/DDBJ databases">
        <authorList>
            <person name="Stuckert A."/>
        </authorList>
    </citation>
    <scope>NUCLEOTIDE SEQUENCE</scope>
</reference>
<keyword evidence="8" id="KW-0539">Nucleus</keyword>
<feature type="compositionally biased region" description="Basic and acidic residues" evidence="10">
    <location>
        <begin position="60"/>
        <end position="76"/>
    </location>
</feature>
<evidence type="ECO:0000256" key="4">
    <source>
        <dbReference type="ARBA" id="ARBA00022771"/>
    </source>
</evidence>
<accession>A0ABN9HRY7</accession>
<dbReference type="PANTHER" id="PTHR47772">
    <property type="entry name" value="ZINC FINGER PROTEIN 200"/>
    <property type="match status" value="1"/>
</dbReference>
<dbReference type="InterPro" id="IPR013087">
    <property type="entry name" value="Znf_C2H2_type"/>
</dbReference>
<evidence type="ECO:0000256" key="10">
    <source>
        <dbReference type="SAM" id="MobiDB-lite"/>
    </source>
</evidence>
<sequence>MTSPGTKMSSCLEKVIEKLTAYKEGALTGAAERRPASTHEGEGPNLTRNHMAGRHSPPKAKAEPRSCEDTDHRDMPIDRTMTSIKREPFLYVGGALGWTVHHPLHPSIQIKEEHWPCDNRNFSELFTPVEYTQYRSVHIKEEPREEGELLNMEAPPHRSDLESARREDGRLTQSSMFPMSYPCSDSGKAFTQRTHFLSLQQEHPGEKPFCCSECGRCFSQRSYFLSHQRIHSGECPFHCFHCGKSFRIKSSLNKHLRTHQAENPFTCPLCHKSFMHRGHFLAHQRLHADEEKFSCPLCGKSFIHHGHFLAHQRSHAEESRYSCPHCHKSFIHRGHFSAHLRVHTGEKPFTCPDCGSSSSLAPITTWWSTRGSTPGPPSPSC</sequence>
<dbReference type="Pfam" id="PF00096">
    <property type="entry name" value="zf-C2H2"/>
    <property type="match status" value="5"/>
</dbReference>
<dbReference type="PROSITE" id="PS00028">
    <property type="entry name" value="ZINC_FINGER_C2H2_1"/>
    <property type="match status" value="5"/>
</dbReference>
<comment type="subcellular location">
    <subcellularLocation>
        <location evidence="1">Nucleus</location>
    </subcellularLocation>
</comment>
<feature type="region of interest" description="Disordered" evidence="10">
    <location>
        <begin position="142"/>
        <end position="166"/>
    </location>
</feature>
<feature type="domain" description="C2H2-type" evidence="11">
    <location>
        <begin position="237"/>
        <end position="264"/>
    </location>
</feature>
<dbReference type="PANTHER" id="PTHR47772:SF7">
    <property type="entry name" value="ZINC FINGER PROTEIN 160"/>
    <property type="match status" value="1"/>
</dbReference>
<feature type="domain" description="C2H2-type" evidence="11">
    <location>
        <begin position="293"/>
        <end position="320"/>
    </location>
</feature>
<feature type="domain" description="C2H2-type" evidence="11">
    <location>
        <begin position="181"/>
        <end position="208"/>
    </location>
</feature>
<evidence type="ECO:0000256" key="5">
    <source>
        <dbReference type="ARBA" id="ARBA00022833"/>
    </source>
</evidence>
<feature type="domain" description="C2H2-type" evidence="11">
    <location>
        <begin position="209"/>
        <end position="236"/>
    </location>
</feature>
<keyword evidence="13" id="KW-1185">Reference proteome</keyword>
<dbReference type="PROSITE" id="PS50157">
    <property type="entry name" value="ZINC_FINGER_C2H2_2"/>
    <property type="match status" value="6"/>
</dbReference>
<evidence type="ECO:0000256" key="3">
    <source>
        <dbReference type="ARBA" id="ARBA00022737"/>
    </source>
</evidence>
<dbReference type="SMART" id="SM00355">
    <property type="entry name" value="ZnF_C2H2"/>
    <property type="match status" value="5"/>
</dbReference>
<feature type="region of interest" description="Disordered" evidence="10">
    <location>
        <begin position="26"/>
        <end position="76"/>
    </location>
</feature>
<feature type="domain" description="C2H2-type" evidence="11">
    <location>
        <begin position="321"/>
        <end position="348"/>
    </location>
</feature>